<evidence type="ECO:0000256" key="4">
    <source>
        <dbReference type="PROSITE-ProRule" id="PRU00175"/>
    </source>
</evidence>
<feature type="compositionally biased region" description="Polar residues" evidence="5">
    <location>
        <begin position="31"/>
        <end position="46"/>
    </location>
</feature>
<evidence type="ECO:0000256" key="1">
    <source>
        <dbReference type="ARBA" id="ARBA00022723"/>
    </source>
</evidence>
<dbReference type="InterPro" id="IPR013083">
    <property type="entry name" value="Znf_RING/FYVE/PHD"/>
</dbReference>
<feature type="region of interest" description="Disordered" evidence="5">
    <location>
        <begin position="182"/>
        <end position="207"/>
    </location>
</feature>
<feature type="domain" description="RING-type" evidence="6">
    <location>
        <begin position="218"/>
        <end position="259"/>
    </location>
</feature>
<feature type="compositionally biased region" description="Polar residues" evidence="5">
    <location>
        <begin position="103"/>
        <end position="115"/>
    </location>
</feature>
<keyword evidence="8" id="KW-1185">Reference proteome</keyword>
<dbReference type="GO" id="GO:0061630">
    <property type="term" value="F:ubiquitin protein ligase activity"/>
    <property type="evidence" value="ECO:0007669"/>
    <property type="project" value="TreeGrafter"/>
</dbReference>
<dbReference type="CDD" id="cd16454">
    <property type="entry name" value="RING-H2_PA-TM-RING"/>
    <property type="match status" value="1"/>
</dbReference>
<dbReference type="AlphaFoldDB" id="A0A834IP16"/>
<name>A0A834IP16_RHYFE</name>
<feature type="compositionally biased region" description="Polar residues" evidence="5">
    <location>
        <begin position="182"/>
        <end position="192"/>
    </location>
</feature>
<dbReference type="OrthoDB" id="6765433at2759"/>
<organism evidence="7 8">
    <name type="scientific">Rhynchophorus ferrugineus</name>
    <name type="common">Red palm weevil</name>
    <name type="synonym">Curculio ferrugineus</name>
    <dbReference type="NCBI Taxonomy" id="354439"/>
    <lineage>
        <taxon>Eukaryota</taxon>
        <taxon>Metazoa</taxon>
        <taxon>Ecdysozoa</taxon>
        <taxon>Arthropoda</taxon>
        <taxon>Hexapoda</taxon>
        <taxon>Insecta</taxon>
        <taxon>Pterygota</taxon>
        <taxon>Neoptera</taxon>
        <taxon>Endopterygota</taxon>
        <taxon>Coleoptera</taxon>
        <taxon>Polyphaga</taxon>
        <taxon>Cucujiformia</taxon>
        <taxon>Curculionidae</taxon>
        <taxon>Dryophthorinae</taxon>
        <taxon>Rhynchophorus</taxon>
    </lineage>
</organism>
<feature type="compositionally biased region" description="Polar residues" evidence="5">
    <location>
        <begin position="84"/>
        <end position="95"/>
    </location>
</feature>
<feature type="region of interest" description="Disordered" evidence="5">
    <location>
        <begin position="1"/>
        <end position="136"/>
    </location>
</feature>
<gene>
    <name evidence="7" type="ORF">GWI33_002928</name>
</gene>
<dbReference type="InterPro" id="IPR001841">
    <property type="entry name" value="Znf_RING"/>
</dbReference>
<sequence>PPQRNPLLINEPQQPPPSQNYRRPTPRRDTSSFPIQNSSHLSSSQEEYIPPQNNPLQINEPQQPSPSQNYRRPTPRRNTSSSPIQNFPHLSSSQEEYMPPQRNPSAINDPQQLPPFQNYRRPTPRRDTSSFPIQNSPYLSSSQVEYIQPQMIYLPINYRLADFQVEYVPPPHLPQFSVSRNTNDVHTSQSGPSAVKPTVPKVKHTKKDKTFPRGQKICVVCLDKFRRRHCVMQLRCQHRFHDSCIQEWLNHNTVCPVCRSDVHSSRDIEIVEWEE</sequence>
<comment type="caution">
    <text evidence="7">The sequence shown here is derived from an EMBL/GenBank/DDBJ whole genome shotgun (WGS) entry which is preliminary data.</text>
</comment>
<reference evidence="7" key="1">
    <citation type="submission" date="2020-08" db="EMBL/GenBank/DDBJ databases">
        <title>Genome sequencing and assembly of the red palm weevil Rhynchophorus ferrugineus.</title>
        <authorList>
            <person name="Dias G.B."/>
            <person name="Bergman C.M."/>
            <person name="Manee M."/>
        </authorList>
    </citation>
    <scope>NUCLEOTIDE SEQUENCE</scope>
    <source>
        <strain evidence="7">AA-2017</strain>
        <tissue evidence="7">Whole larva</tissue>
    </source>
</reference>
<dbReference type="PANTHER" id="PTHR45969:SF69">
    <property type="entry name" value="FINGER DOMAIN PROTEIN, PUTATIVE (AFU_ORTHOLOGUE AFUA_3G12190)-RELATED"/>
    <property type="match status" value="1"/>
</dbReference>
<dbReference type="EMBL" id="JAACXV010000181">
    <property type="protein sequence ID" value="KAF7282273.1"/>
    <property type="molecule type" value="Genomic_DNA"/>
</dbReference>
<keyword evidence="3" id="KW-0862">Zinc</keyword>
<accession>A0A834IP16</accession>
<feature type="compositionally biased region" description="Polar residues" evidence="5">
    <location>
        <begin position="54"/>
        <end position="70"/>
    </location>
</feature>
<dbReference type="Gene3D" id="3.30.40.10">
    <property type="entry name" value="Zinc/RING finger domain, C3HC4 (zinc finger)"/>
    <property type="match status" value="1"/>
</dbReference>
<dbReference type="Proteomes" id="UP000625711">
    <property type="component" value="Unassembled WGS sequence"/>
</dbReference>
<dbReference type="GO" id="GO:0016567">
    <property type="term" value="P:protein ubiquitination"/>
    <property type="evidence" value="ECO:0007669"/>
    <property type="project" value="TreeGrafter"/>
</dbReference>
<feature type="non-terminal residue" evidence="7">
    <location>
        <position position="1"/>
    </location>
</feature>
<keyword evidence="2 4" id="KW-0863">Zinc-finger</keyword>
<dbReference type="Pfam" id="PF13639">
    <property type="entry name" value="zf-RING_2"/>
    <property type="match status" value="1"/>
</dbReference>
<evidence type="ECO:0000256" key="3">
    <source>
        <dbReference type="ARBA" id="ARBA00022833"/>
    </source>
</evidence>
<protein>
    <recommendedName>
        <fullName evidence="6">RING-type domain-containing protein</fullName>
    </recommendedName>
</protein>
<dbReference type="PANTHER" id="PTHR45969">
    <property type="entry name" value="RING ZINC FINGER PROTEIN-RELATED"/>
    <property type="match status" value="1"/>
</dbReference>
<evidence type="ECO:0000313" key="7">
    <source>
        <dbReference type="EMBL" id="KAF7282273.1"/>
    </source>
</evidence>
<keyword evidence="1" id="KW-0479">Metal-binding</keyword>
<evidence type="ECO:0000256" key="2">
    <source>
        <dbReference type="ARBA" id="ARBA00022771"/>
    </source>
</evidence>
<dbReference type="GO" id="GO:0008270">
    <property type="term" value="F:zinc ion binding"/>
    <property type="evidence" value="ECO:0007669"/>
    <property type="project" value="UniProtKB-KW"/>
</dbReference>
<dbReference type="PROSITE" id="PS50089">
    <property type="entry name" value="ZF_RING_2"/>
    <property type="match status" value="1"/>
</dbReference>
<dbReference type="SUPFAM" id="SSF57850">
    <property type="entry name" value="RING/U-box"/>
    <property type="match status" value="1"/>
</dbReference>
<evidence type="ECO:0000313" key="8">
    <source>
        <dbReference type="Proteomes" id="UP000625711"/>
    </source>
</evidence>
<proteinExistence type="predicted"/>
<dbReference type="SMART" id="SM00184">
    <property type="entry name" value="RING"/>
    <property type="match status" value="1"/>
</dbReference>
<evidence type="ECO:0000259" key="6">
    <source>
        <dbReference type="PROSITE" id="PS50089"/>
    </source>
</evidence>
<evidence type="ECO:0000256" key="5">
    <source>
        <dbReference type="SAM" id="MobiDB-lite"/>
    </source>
</evidence>